<evidence type="ECO:0000256" key="2">
    <source>
        <dbReference type="ARBA" id="ARBA00017940"/>
    </source>
</evidence>
<dbReference type="SUPFAM" id="SSF47598">
    <property type="entry name" value="Ribbon-helix-helix"/>
    <property type="match status" value="1"/>
</dbReference>
<dbReference type="AlphaFoldDB" id="A0A4Q9R0A1"/>
<sequence>MSTRNVVLPEPLEQGIENLVTAGRYQNASEVIRAGLRLLLQQEAEEAAKVEALRNATSRAIMQLESGQFDLVNSENLEQYLEALGQQADDRP</sequence>
<accession>A0A4Q9R0A1</accession>
<dbReference type="NCBIfam" id="TIGR02606">
    <property type="entry name" value="antidote_CC2985"/>
    <property type="match status" value="1"/>
</dbReference>
<dbReference type="RefSeq" id="WP_131175728.1">
    <property type="nucleotide sequence ID" value="NZ_QJUL01000016.1"/>
</dbReference>
<dbReference type="PANTHER" id="PTHR36582">
    <property type="entry name" value="ANTITOXIN PARD"/>
    <property type="match status" value="1"/>
</dbReference>
<dbReference type="EMBL" id="QJUL01000016">
    <property type="protein sequence ID" value="TBU92066.1"/>
    <property type="molecule type" value="Genomic_DNA"/>
</dbReference>
<dbReference type="InterPro" id="IPR038296">
    <property type="entry name" value="ParD_sf"/>
</dbReference>
<evidence type="ECO:0000256" key="3">
    <source>
        <dbReference type="ARBA" id="ARBA00022649"/>
    </source>
</evidence>
<organism evidence="5 8">
    <name type="scientific">Phytopseudomonas dryadis</name>
    <dbReference type="NCBI Taxonomy" id="2487520"/>
    <lineage>
        <taxon>Bacteria</taxon>
        <taxon>Pseudomonadati</taxon>
        <taxon>Pseudomonadota</taxon>
        <taxon>Gammaproteobacteria</taxon>
        <taxon>Pseudomonadales</taxon>
        <taxon>Pseudomonadaceae</taxon>
        <taxon>Phytopseudomonas</taxon>
    </lineage>
</organism>
<evidence type="ECO:0000313" key="6">
    <source>
        <dbReference type="EMBL" id="TBV04354.1"/>
    </source>
</evidence>
<dbReference type="InterPro" id="IPR010985">
    <property type="entry name" value="Ribbon_hlx_hlx"/>
</dbReference>
<dbReference type="Proteomes" id="UP000293172">
    <property type="component" value="Unassembled WGS sequence"/>
</dbReference>
<dbReference type="OrthoDB" id="9815501at2"/>
<evidence type="ECO:0000313" key="7">
    <source>
        <dbReference type="Proteomes" id="UP000291334"/>
    </source>
</evidence>
<dbReference type="Proteomes" id="UP000291334">
    <property type="component" value="Unassembled WGS sequence"/>
</dbReference>
<keyword evidence="7" id="KW-1185">Reference proteome</keyword>
<keyword evidence="3" id="KW-1277">Toxin-antitoxin system</keyword>
<dbReference type="EMBL" id="QJUM01000016">
    <property type="protein sequence ID" value="TBV04354.1"/>
    <property type="molecule type" value="Genomic_DNA"/>
</dbReference>
<dbReference type="PANTHER" id="PTHR36582:SF2">
    <property type="entry name" value="ANTITOXIN PARD"/>
    <property type="match status" value="1"/>
</dbReference>
<dbReference type="CDD" id="cd22231">
    <property type="entry name" value="RHH_NikR_HicB-like"/>
    <property type="match status" value="1"/>
</dbReference>
<evidence type="ECO:0000256" key="4">
    <source>
        <dbReference type="ARBA" id="ARBA00037106"/>
    </source>
</evidence>
<evidence type="ECO:0000313" key="5">
    <source>
        <dbReference type="EMBL" id="TBU92066.1"/>
    </source>
</evidence>
<name>A0A4Q9R0A1_9GAMM</name>
<gene>
    <name evidence="6" type="ORF">DNK34_14390</name>
    <name evidence="5" type="ORF">DNK44_12845</name>
</gene>
<protein>
    <recommendedName>
        <fullName evidence="2">Antitoxin ParD</fullName>
    </recommendedName>
</protein>
<evidence type="ECO:0000256" key="1">
    <source>
        <dbReference type="ARBA" id="ARBA00008580"/>
    </source>
</evidence>
<dbReference type="Gene3D" id="6.10.10.120">
    <property type="entry name" value="Antitoxin ParD1-like"/>
    <property type="match status" value="1"/>
</dbReference>
<comment type="similarity">
    <text evidence="1">Belongs to the ParD antitoxin family.</text>
</comment>
<dbReference type="InterPro" id="IPR022789">
    <property type="entry name" value="ParD"/>
</dbReference>
<proteinExistence type="inferred from homology"/>
<dbReference type="Pfam" id="PF03693">
    <property type="entry name" value="ParD_antitoxin"/>
    <property type="match status" value="1"/>
</dbReference>
<reference evidence="7 8" key="1">
    <citation type="submission" date="2018-06" db="EMBL/GenBank/DDBJ databases">
        <title>Three novel Pseudomonas species isolated from symptomatic oak.</title>
        <authorList>
            <person name="Bueno-Gonzalez V."/>
            <person name="Brady C."/>
        </authorList>
    </citation>
    <scope>NUCLEOTIDE SEQUENCE [LARGE SCALE GENOMIC DNA]</scope>
    <source>
        <strain evidence="6 7">P26B</strain>
        <strain evidence="5 8">P6B</strain>
    </source>
</reference>
<dbReference type="GO" id="GO:0006355">
    <property type="term" value="P:regulation of DNA-templated transcription"/>
    <property type="evidence" value="ECO:0007669"/>
    <property type="project" value="InterPro"/>
</dbReference>
<comment type="caution">
    <text evidence="5">The sequence shown here is derived from an EMBL/GenBank/DDBJ whole genome shotgun (WGS) entry which is preliminary data.</text>
</comment>
<comment type="function">
    <text evidence="4">Antitoxin component of a type II toxin-antitoxin (TA) system. Neutralizes the effect of toxin ParE.</text>
</comment>
<evidence type="ECO:0000313" key="8">
    <source>
        <dbReference type="Proteomes" id="UP000293172"/>
    </source>
</evidence>